<organism evidence="12 13">
    <name type="scientific">Turnera subulata</name>
    <dbReference type="NCBI Taxonomy" id="218843"/>
    <lineage>
        <taxon>Eukaryota</taxon>
        <taxon>Viridiplantae</taxon>
        <taxon>Streptophyta</taxon>
        <taxon>Embryophyta</taxon>
        <taxon>Tracheophyta</taxon>
        <taxon>Spermatophyta</taxon>
        <taxon>Magnoliopsida</taxon>
        <taxon>eudicotyledons</taxon>
        <taxon>Gunneridae</taxon>
        <taxon>Pentapetalae</taxon>
        <taxon>rosids</taxon>
        <taxon>fabids</taxon>
        <taxon>Malpighiales</taxon>
        <taxon>Passifloraceae</taxon>
        <taxon>Turnera</taxon>
    </lineage>
</organism>
<comment type="catalytic activity">
    <reaction evidence="1 9">
        <text>Endohydrolysis of (1-&gt;4)-beta-D-glucosidic linkages in cellulose, lichenin and cereal beta-D-glucans.</text>
        <dbReference type="EC" id="3.2.1.4"/>
    </reaction>
</comment>
<dbReference type="InterPro" id="IPR012341">
    <property type="entry name" value="6hp_glycosidase-like_sf"/>
</dbReference>
<keyword evidence="6 8" id="KW-0326">Glycosidase</keyword>
<keyword evidence="10" id="KW-1133">Transmembrane helix</keyword>
<evidence type="ECO:0000256" key="9">
    <source>
        <dbReference type="RuleBase" id="RU361166"/>
    </source>
</evidence>
<keyword evidence="3 8" id="KW-0378">Hydrolase</keyword>
<evidence type="ECO:0000256" key="6">
    <source>
        <dbReference type="ARBA" id="ARBA00023295"/>
    </source>
</evidence>
<comment type="similarity">
    <text evidence="2 8 9">Belongs to the glycosyl hydrolase 9 (cellulase E) family.</text>
</comment>
<dbReference type="EC" id="3.2.1.4" evidence="9"/>
<comment type="caution">
    <text evidence="12">The sequence shown here is derived from an EMBL/GenBank/DDBJ whole genome shotgun (WGS) entry which is preliminary data.</text>
</comment>
<feature type="transmembrane region" description="Helical" evidence="10">
    <location>
        <begin position="79"/>
        <end position="100"/>
    </location>
</feature>
<dbReference type="InterPro" id="IPR008928">
    <property type="entry name" value="6-hairpin_glycosidase_sf"/>
</dbReference>
<dbReference type="Gene3D" id="1.50.10.10">
    <property type="match status" value="1"/>
</dbReference>
<protein>
    <recommendedName>
        <fullName evidence="9">Endoglucanase</fullName>
        <ecNumber evidence="9">3.2.1.4</ecNumber>
    </recommendedName>
</protein>
<dbReference type="OrthoDB" id="10257085at2759"/>
<dbReference type="Proteomes" id="UP001141552">
    <property type="component" value="Unassembled WGS sequence"/>
</dbReference>
<evidence type="ECO:0000256" key="4">
    <source>
        <dbReference type="ARBA" id="ARBA00023001"/>
    </source>
</evidence>
<feature type="non-terminal residue" evidence="12">
    <location>
        <position position="587"/>
    </location>
</feature>
<gene>
    <name evidence="12" type="ORF">Tsubulata_010209</name>
</gene>
<evidence type="ECO:0000256" key="8">
    <source>
        <dbReference type="PROSITE-ProRule" id="PRU10059"/>
    </source>
</evidence>
<dbReference type="SUPFAM" id="SSF48208">
    <property type="entry name" value="Six-hairpin glycosidases"/>
    <property type="match status" value="1"/>
</dbReference>
<keyword evidence="7 8" id="KW-0624">Polysaccharide degradation</keyword>
<evidence type="ECO:0000256" key="7">
    <source>
        <dbReference type="ARBA" id="ARBA00023326"/>
    </source>
</evidence>
<dbReference type="Pfam" id="PF00759">
    <property type="entry name" value="Glyco_hydro_9"/>
    <property type="match status" value="1"/>
</dbReference>
<dbReference type="EMBL" id="JAKUCV010005274">
    <property type="protein sequence ID" value="KAJ4831832.1"/>
    <property type="molecule type" value="Genomic_DNA"/>
</dbReference>
<evidence type="ECO:0000256" key="1">
    <source>
        <dbReference type="ARBA" id="ARBA00000966"/>
    </source>
</evidence>
<reference evidence="12" key="2">
    <citation type="journal article" date="2023" name="Plants (Basel)">
        <title>Annotation of the Turnera subulata (Passifloraceae) Draft Genome Reveals the S-Locus Evolved after the Divergence of Turneroideae from Passifloroideae in a Stepwise Manner.</title>
        <authorList>
            <person name="Henning P.M."/>
            <person name="Roalson E.H."/>
            <person name="Mir W."/>
            <person name="McCubbin A.G."/>
            <person name="Shore J.S."/>
        </authorList>
    </citation>
    <scope>NUCLEOTIDE SEQUENCE</scope>
    <source>
        <strain evidence="12">F60SS</strain>
    </source>
</reference>
<name>A0A9Q0FK18_9ROSI</name>
<dbReference type="GO" id="GO:0030245">
    <property type="term" value="P:cellulose catabolic process"/>
    <property type="evidence" value="ECO:0007669"/>
    <property type="project" value="UniProtKB-KW"/>
</dbReference>
<evidence type="ECO:0000256" key="5">
    <source>
        <dbReference type="ARBA" id="ARBA00023277"/>
    </source>
</evidence>
<accession>A0A9Q0FK18</accession>
<dbReference type="PANTHER" id="PTHR22298">
    <property type="entry name" value="ENDO-1,4-BETA-GLUCANASE"/>
    <property type="match status" value="1"/>
</dbReference>
<keyword evidence="4 9" id="KW-0136">Cellulose degradation</keyword>
<evidence type="ECO:0000259" key="11">
    <source>
        <dbReference type="Pfam" id="PF00759"/>
    </source>
</evidence>
<dbReference type="InterPro" id="IPR018221">
    <property type="entry name" value="Glyco_hydro_9_His_AS"/>
</dbReference>
<proteinExistence type="inferred from homology"/>
<evidence type="ECO:0000313" key="12">
    <source>
        <dbReference type="EMBL" id="KAJ4831832.1"/>
    </source>
</evidence>
<dbReference type="GO" id="GO:0008810">
    <property type="term" value="F:cellulase activity"/>
    <property type="evidence" value="ECO:0007669"/>
    <property type="project" value="UniProtKB-EC"/>
</dbReference>
<keyword evidence="13" id="KW-1185">Reference proteome</keyword>
<evidence type="ECO:0000256" key="2">
    <source>
        <dbReference type="ARBA" id="ARBA00007072"/>
    </source>
</evidence>
<feature type="domain" description="Glycoside hydrolase family 9" evidence="11">
    <location>
        <begin position="116"/>
        <end position="587"/>
    </location>
</feature>
<sequence length="587" mass="65738">IIMHYMAGRNQHEPVRFVHTISSEEGRLLASGSQRNSIDLDLHIVPQSKTSRYDSIPSPFSISYEYELVVADRKHFKRFFYASFSTVLVIITLVLLLHILPHKHRHHGPSKNLTLALNQALMFFDAQKSGNYPSNSPVTFRGSSGLQDGNWSNPPADLVGGFYDSGKNIKFTFPTAYSITLLSWTVIEYHDKYADIGELDHIKDIIQWGSDYLLKVGGNHTKGGYNDINCWQRPEDMSYPRPVSACDGPASDLAGEIIAALSAASLVFSEDTVYRRQLILTAENLFGLVSKNNSGTGQGTYSSVDSCGGEARMFYNSSSYRDELVWGGTWLFFATGNESYLEYATGYFSVAAAAEEPWSEKGLFYWNNKLTANAVLQTRLRFFGDPGYPFEEGLGSSSNRTDQLMCSYLSHETFNRTPGGLILLRPDYGEHLQFAATASFLSKLYSDYLKLLRRSGVTCSSGYFSLEMLHKFSMSQASIDNSSTISIKAECLISPINYILGDNPMKLSYMVGFGDKYPTQVHHRAASIPWDRGTHYSCPEGERWLYSKQPNPNILYGAMVSGPDTFDNFLDEREQPWFTEPTIASNA</sequence>
<evidence type="ECO:0000256" key="10">
    <source>
        <dbReference type="SAM" id="Phobius"/>
    </source>
</evidence>
<evidence type="ECO:0000256" key="3">
    <source>
        <dbReference type="ARBA" id="ARBA00022801"/>
    </source>
</evidence>
<dbReference type="AlphaFoldDB" id="A0A9Q0FK18"/>
<keyword evidence="10" id="KW-0812">Transmembrane</keyword>
<evidence type="ECO:0000313" key="13">
    <source>
        <dbReference type="Proteomes" id="UP001141552"/>
    </source>
</evidence>
<dbReference type="InterPro" id="IPR001701">
    <property type="entry name" value="Glyco_hydro_9"/>
</dbReference>
<feature type="active site" evidence="8">
    <location>
        <position position="522"/>
    </location>
</feature>
<dbReference type="PROSITE" id="PS00592">
    <property type="entry name" value="GH9_2"/>
    <property type="match status" value="1"/>
</dbReference>
<keyword evidence="5 8" id="KW-0119">Carbohydrate metabolism</keyword>
<keyword evidence="10" id="KW-0472">Membrane</keyword>
<feature type="non-terminal residue" evidence="12">
    <location>
        <position position="1"/>
    </location>
</feature>
<reference evidence="12" key="1">
    <citation type="submission" date="2022-02" db="EMBL/GenBank/DDBJ databases">
        <authorList>
            <person name="Henning P.M."/>
            <person name="McCubbin A.G."/>
            <person name="Shore J.S."/>
        </authorList>
    </citation>
    <scope>NUCLEOTIDE SEQUENCE</scope>
    <source>
        <strain evidence="12">F60SS</strain>
        <tissue evidence="12">Leaves</tissue>
    </source>
</reference>